<dbReference type="SUPFAM" id="SSF48498">
    <property type="entry name" value="Tetracyclin repressor-like, C-terminal domain"/>
    <property type="match status" value="1"/>
</dbReference>
<dbReference type="InterPro" id="IPR036271">
    <property type="entry name" value="Tet_transcr_reg_TetR-rel_C_sf"/>
</dbReference>
<dbReference type="AlphaFoldDB" id="A0A1H7YEM4"/>
<dbReference type="STRING" id="235985.SAMN05414137_12865"/>
<proteinExistence type="predicted"/>
<dbReference type="SUPFAM" id="SSF46689">
    <property type="entry name" value="Homeodomain-like"/>
    <property type="match status" value="1"/>
</dbReference>
<gene>
    <name evidence="7" type="ORF">SAMN05414137_12865</name>
</gene>
<dbReference type="GO" id="GO:0000976">
    <property type="term" value="F:transcription cis-regulatory region binding"/>
    <property type="evidence" value="ECO:0007669"/>
    <property type="project" value="TreeGrafter"/>
</dbReference>
<name>A0A1H7YEM4_STRJI</name>
<dbReference type="Gene3D" id="1.10.357.10">
    <property type="entry name" value="Tetracycline Repressor, domain 2"/>
    <property type="match status" value="1"/>
</dbReference>
<organism evidence="7 8">
    <name type="scientific">Streptacidiphilus jiangxiensis</name>
    <dbReference type="NCBI Taxonomy" id="235985"/>
    <lineage>
        <taxon>Bacteria</taxon>
        <taxon>Bacillati</taxon>
        <taxon>Actinomycetota</taxon>
        <taxon>Actinomycetes</taxon>
        <taxon>Kitasatosporales</taxon>
        <taxon>Streptomycetaceae</taxon>
        <taxon>Streptacidiphilus</taxon>
    </lineage>
</organism>
<dbReference type="InterPro" id="IPR050109">
    <property type="entry name" value="HTH-type_TetR-like_transc_reg"/>
</dbReference>
<dbReference type="eggNOG" id="COG1309">
    <property type="taxonomic scope" value="Bacteria"/>
</dbReference>
<evidence type="ECO:0000256" key="5">
    <source>
        <dbReference type="SAM" id="MobiDB-lite"/>
    </source>
</evidence>
<dbReference type="PANTHER" id="PTHR30055:SF234">
    <property type="entry name" value="HTH-TYPE TRANSCRIPTIONAL REGULATOR BETI"/>
    <property type="match status" value="1"/>
</dbReference>
<dbReference type="Pfam" id="PF00440">
    <property type="entry name" value="TetR_N"/>
    <property type="match status" value="1"/>
</dbReference>
<dbReference type="RefSeq" id="WP_082015533.1">
    <property type="nucleotide sequence ID" value="NZ_BBPN01000046.1"/>
</dbReference>
<keyword evidence="8" id="KW-1185">Reference proteome</keyword>
<keyword evidence="2 4" id="KW-0238">DNA-binding</keyword>
<reference evidence="8" key="1">
    <citation type="submission" date="2016-10" db="EMBL/GenBank/DDBJ databases">
        <authorList>
            <person name="Varghese N."/>
        </authorList>
    </citation>
    <scope>NUCLEOTIDE SEQUENCE [LARGE SCALE GENOMIC DNA]</scope>
    <source>
        <strain evidence="8">DSM 45096 / BCRC 16803 / CGMCC 4.1857 / CIP 109030 / JCM 12277 / KCTC 19219 / NBRC 100920 / 33214</strain>
    </source>
</reference>
<evidence type="ECO:0000259" key="6">
    <source>
        <dbReference type="PROSITE" id="PS50977"/>
    </source>
</evidence>
<dbReference type="PROSITE" id="PS50977">
    <property type="entry name" value="HTH_TETR_2"/>
    <property type="match status" value="1"/>
</dbReference>
<feature type="region of interest" description="Disordered" evidence="5">
    <location>
        <begin position="187"/>
        <end position="212"/>
    </location>
</feature>
<feature type="domain" description="HTH tetR-type" evidence="6">
    <location>
        <begin position="1"/>
        <end position="60"/>
    </location>
</feature>
<dbReference type="InterPro" id="IPR009057">
    <property type="entry name" value="Homeodomain-like_sf"/>
</dbReference>
<evidence type="ECO:0000313" key="7">
    <source>
        <dbReference type="EMBL" id="SEM44686.1"/>
    </source>
</evidence>
<sequence length="212" mass="22136">MDDAAILDAAARVMGRTGPARFTLAVLAAEVGLVPATLVQRFGSKRGLLLALSARTVGQADTAADQARERHASPLAALGALVADVWAAGTTPEEYANHLAFLCADLTDDEARARALAAHRAQDRATAALLAEAVTTGELRGDTDVTALTATVQSAVTGAGLLWSLDHRATLTVRRREALDAVLAPYRTASDRGASDRPASDRGTSDRGVRER</sequence>
<dbReference type="OrthoDB" id="3572434at2"/>
<dbReference type="PANTHER" id="PTHR30055">
    <property type="entry name" value="HTH-TYPE TRANSCRIPTIONAL REGULATOR RUTR"/>
    <property type="match status" value="1"/>
</dbReference>
<evidence type="ECO:0000256" key="1">
    <source>
        <dbReference type="ARBA" id="ARBA00023015"/>
    </source>
</evidence>
<keyword evidence="3" id="KW-0804">Transcription</keyword>
<evidence type="ECO:0000313" key="8">
    <source>
        <dbReference type="Proteomes" id="UP000183015"/>
    </source>
</evidence>
<keyword evidence="1" id="KW-0805">Transcription regulation</keyword>
<accession>A0A1H7YEM4</accession>
<dbReference type="Proteomes" id="UP000183015">
    <property type="component" value="Unassembled WGS sequence"/>
</dbReference>
<feature type="DNA-binding region" description="H-T-H motif" evidence="4">
    <location>
        <begin position="23"/>
        <end position="42"/>
    </location>
</feature>
<dbReference type="EMBL" id="FOAZ01000028">
    <property type="protein sequence ID" value="SEM44686.1"/>
    <property type="molecule type" value="Genomic_DNA"/>
</dbReference>
<dbReference type="InterPro" id="IPR001647">
    <property type="entry name" value="HTH_TetR"/>
</dbReference>
<evidence type="ECO:0000256" key="4">
    <source>
        <dbReference type="PROSITE-ProRule" id="PRU00335"/>
    </source>
</evidence>
<evidence type="ECO:0000256" key="2">
    <source>
        <dbReference type="ARBA" id="ARBA00023125"/>
    </source>
</evidence>
<protein>
    <submittedName>
        <fullName evidence="7">Regulatory protein, tetR family</fullName>
    </submittedName>
</protein>
<feature type="compositionally biased region" description="Basic and acidic residues" evidence="5">
    <location>
        <begin position="189"/>
        <end position="212"/>
    </location>
</feature>
<evidence type="ECO:0000256" key="3">
    <source>
        <dbReference type="ARBA" id="ARBA00023163"/>
    </source>
</evidence>
<dbReference type="GO" id="GO:0003700">
    <property type="term" value="F:DNA-binding transcription factor activity"/>
    <property type="evidence" value="ECO:0007669"/>
    <property type="project" value="TreeGrafter"/>
</dbReference>